<evidence type="ECO:0000313" key="3">
    <source>
        <dbReference type="WBParaSite" id="maker-E.canG7_contigs_5058-snap-gene-1.38-mRNA-1"/>
    </source>
</evidence>
<protein>
    <submittedName>
        <fullName evidence="3">FAR1 domain-containing protein</fullName>
    </submittedName>
</protein>
<evidence type="ECO:0000313" key="2">
    <source>
        <dbReference type="Proteomes" id="UP000887562"/>
    </source>
</evidence>
<dbReference type="Proteomes" id="UP000887562">
    <property type="component" value="Unplaced"/>
</dbReference>
<reference evidence="3" key="1">
    <citation type="submission" date="2022-11" db="UniProtKB">
        <authorList>
            <consortium name="WormBaseParasite"/>
        </authorList>
    </citation>
    <scope>IDENTIFICATION</scope>
</reference>
<keyword evidence="2" id="KW-1185">Reference proteome</keyword>
<proteinExistence type="predicted"/>
<name>A0A915EUN4_9CEST</name>
<organism evidence="2 3">
    <name type="scientific">Echinococcus canadensis</name>
    <dbReference type="NCBI Taxonomy" id="519352"/>
    <lineage>
        <taxon>Eukaryota</taxon>
        <taxon>Metazoa</taxon>
        <taxon>Spiralia</taxon>
        <taxon>Lophotrochozoa</taxon>
        <taxon>Platyhelminthes</taxon>
        <taxon>Cestoda</taxon>
        <taxon>Eucestoda</taxon>
        <taxon>Cyclophyllidea</taxon>
        <taxon>Taeniidae</taxon>
        <taxon>Echinococcus</taxon>
        <taxon>Echinococcus canadensis group</taxon>
    </lineage>
</organism>
<dbReference type="InterPro" id="IPR052579">
    <property type="entry name" value="Zinc_finger_SWIM"/>
</dbReference>
<dbReference type="PANTHER" id="PTHR31569:SF4">
    <property type="entry name" value="SWIM-TYPE DOMAIN-CONTAINING PROTEIN"/>
    <property type="match status" value="1"/>
</dbReference>
<dbReference type="PANTHER" id="PTHR31569">
    <property type="entry name" value="SWIM-TYPE DOMAIN-CONTAINING PROTEIN"/>
    <property type="match status" value="1"/>
</dbReference>
<dbReference type="WBParaSite" id="maker-E.canG7_contigs_5058-snap-gene-1.38-mRNA-1">
    <property type="protein sequence ID" value="maker-E.canG7_contigs_5058-snap-gene-1.38-mRNA-1"/>
    <property type="gene ID" value="EcG7_02835"/>
</dbReference>
<sequence>MDASNCFAHTLKPYYFASYEELKNKMREFEVACGVQYTIKRSIRLADDVANRNIFVYKYIQYVCGCQKYVISIFHFLRSDDCPSFINICHSYGTLRIARYYMLHTHVGTDGLVNYGKADELQSNPLVNEVPEVDTDGDMTTDQTVVFQEHVPLRTFSSFEELERLLISFQQATGCLLVKRNSIRYPDSAPEHETLVYKSITYACCHYGNGRSLSIKTQQQKTRKINCPCIVRIGCRGKKLHIIGFVMRHNHPVTTELAETYPENRRLTEDEKLEINDFLQSAPDNLTVKEHIERKFGKPCTLNDVRQMKYRLRKLQKSDGASHGPARVVSSRHQNPTEADFDFDPIPPVSDWVVHPKDDYRLSQFEPLSNQLADLVCSADQETFCDRIAFLKELTEAWRGGKQPMLAYSESMIKGDSCESPINTEVVTSENPFPYSKLGKTHDGVAQINVEGSAMEHRTQDGFIGKQESGQIFDACFGHLKTMPTTFAVSVDWRKWIFSFLKKVPA</sequence>
<dbReference type="AlphaFoldDB" id="A0A915EUN4"/>
<feature type="region of interest" description="Disordered" evidence="1">
    <location>
        <begin position="316"/>
        <end position="342"/>
    </location>
</feature>
<accession>A0A915EUN4</accession>
<evidence type="ECO:0000256" key="1">
    <source>
        <dbReference type="SAM" id="MobiDB-lite"/>
    </source>
</evidence>